<comment type="caution">
    <text evidence="3">The sequence shown here is derived from an EMBL/GenBank/DDBJ whole genome shotgun (WGS) entry which is preliminary data.</text>
</comment>
<evidence type="ECO:0000256" key="1">
    <source>
        <dbReference type="SAM" id="MobiDB-lite"/>
    </source>
</evidence>
<gene>
    <name evidence="3" type="ORF">CEPIT_LOCUS29171</name>
</gene>
<sequence length="127" mass="14360">MSSPQNTSPFFSRHPDQRTNVGNPSSSNKAHGKRSRAEFGTNNNVKGTNGQDAVLENLSSGFGKIVQSFDKICYLMEKREARDNDLLDVMKETPGLTDEDCFKALDLLNTKAKQDFFLRMTPEQRYH</sequence>
<dbReference type="InterPro" id="IPR056253">
    <property type="entry name" value="At2g29880-like_C"/>
</dbReference>
<dbReference type="Proteomes" id="UP001152523">
    <property type="component" value="Unassembled WGS sequence"/>
</dbReference>
<protein>
    <recommendedName>
        <fullName evidence="2">At2g29880-like C-terminal domain-containing protein</fullName>
    </recommendedName>
</protein>
<feature type="compositionally biased region" description="Polar residues" evidence="1">
    <location>
        <begin position="1"/>
        <end position="10"/>
    </location>
</feature>
<proteinExistence type="predicted"/>
<feature type="domain" description="At2g29880-like C-terminal" evidence="2">
    <location>
        <begin position="88"/>
        <end position="126"/>
    </location>
</feature>
<name>A0AAV0EZD0_9ASTE</name>
<evidence type="ECO:0000313" key="4">
    <source>
        <dbReference type="Proteomes" id="UP001152523"/>
    </source>
</evidence>
<keyword evidence="4" id="KW-1185">Reference proteome</keyword>
<accession>A0AAV0EZD0</accession>
<feature type="compositionally biased region" description="Polar residues" evidence="1">
    <location>
        <begin position="18"/>
        <end position="29"/>
    </location>
</feature>
<dbReference type="EMBL" id="CAMAPF010000950">
    <property type="protein sequence ID" value="CAH9128556.1"/>
    <property type="molecule type" value="Genomic_DNA"/>
</dbReference>
<organism evidence="3 4">
    <name type="scientific">Cuscuta epithymum</name>
    <dbReference type="NCBI Taxonomy" id="186058"/>
    <lineage>
        <taxon>Eukaryota</taxon>
        <taxon>Viridiplantae</taxon>
        <taxon>Streptophyta</taxon>
        <taxon>Embryophyta</taxon>
        <taxon>Tracheophyta</taxon>
        <taxon>Spermatophyta</taxon>
        <taxon>Magnoliopsida</taxon>
        <taxon>eudicotyledons</taxon>
        <taxon>Gunneridae</taxon>
        <taxon>Pentapetalae</taxon>
        <taxon>asterids</taxon>
        <taxon>lamiids</taxon>
        <taxon>Solanales</taxon>
        <taxon>Convolvulaceae</taxon>
        <taxon>Cuscuteae</taxon>
        <taxon>Cuscuta</taxon>
        <taxon>Cuscuta subgen. Cuscuta</taxon>
    </lineage>
</organism>
<evidence type="ECO:0000259" key="2">
    <source>
        <dbReference type="Pfam" id="PF24769"/>
    </source>
</evidence>
<evidence type="ECO:0000313" key="3">
    <source>
        <dbReference type="EMBL" id="CAH9128556.1"/>
    </source>
</evidence>
<dbReference type="AlphaFoldDB" id="A0AAV0EZD0"/>
<feature type="compositionally biased region" description="Polar residues" evidence="1">
    <location>
        <begin position="40"/>
        <end position="51"/>
    </location>
</feature>
<reference evidence="3" key="1">
    <citation type="submission" date="2022-07" db="EMBL/GenBank/DDBJ databases">
        <authorList>
            <person name="Macas J."/>
            <person name="Novak P."/>
            <person name="Neumann P."/>
        </authorList>
    </citation>
    <scope>NUCLEOTIDE SEQUENCE</scope>
</reference>
<feature type="region of interest" description="Disordered" evidence="1">
    <location>
        <begin position="1"/>
        <end position="51"/>
    </location>
</feature>
<dbReference type="Pfam" id="PF24769">
    <property type="entry name" value="At2g29880_C"/>
    <property type="match status" value="1"/>
</dbReference>